<evidence type="ECO:0000313" key="3">
    <source>
        <dbReference type="Proteomes" id="UP000238479"/>
    </source>
</evidence>
<evidence type="ECO:0000259" key="1">
    <source>
        <dbReference type="Pfam" id="PF03372"/>
    </source>
</evidence>
<dbReference type="GO" id="GO:0004519">
    <property type="term" value="F:endonuclease activity"/>
    <property type="evidence" value="ECO:0007669"/>
    <property type="project" value="UniProtKB-KW"/>
</dbReference>
<feature type="domain" description="Endonuclease/exonuclease/phosphatase" evidence="1">
    <location>
        <begin position="5"/>
        <end position="192"/>
    </location>
</feature>
<dbReference type="PANTHER" id="PTHR33710">
    <property type="entry name" value="BNAC02G09200D PROTEIN"/>
    <property type="match status" value="1"/>
</dbReference>
<dbReference type="SUPFAM" id="SSF56219">
    <property type="entry name" value="DNase I-like"/>
    <property type="match status" value="1"/>
</dbReference>
<dbReference type="OMA" id="FLTCVYG"/>
<organism evidence="2 3">
    <name type="scientific">Rosa chinensis</name>
    <name type="common">China rose</name>
    <dbReference type="NCBI Taxonomy" id="74649"/>
    <lineage>
        <taxon>Eukaryota</taxon>
        <taxon>Viridiplantae</taxon>
        <taxon>Streptophyta</taxon>
        <taxon>Embryophyta</taxon>
        <taxon>Tracheophyta</taxon>
        <taxon>Spermatophyta</taxon>
        <taxon>Magnoliopsida</taxon>
        <taxon>eudicotyledons</taxon>
        <taxon>Gunneridae</taxon>
        <taxon>Pentapetalae</taxon>
        <taxon>rosids</taxon>
        <taxon>fabids</taxon>
        <taxon>Rosales</taxon>
        <taxon>Rosaceae</taxon>
        <taxon>Rosoideae</taxon>
        <taxon>Rosoideae incertae sedis</taxon>
        <taxon>Rosa</taxon>
    </lineage>
</organism>
<gene>
    <name evidence="2" type="ORF">RchiOBHm_Chr3g0468741</name>
</gene>
<dbReference type="EMBL" id="PDCK01000041">
    <property type="protein sequence ID" value="PRQ43461.1"/>
    <property type="molecule type" value="Genomic_DNA"/>
</dbReference>
<keyword evidence="2" id="KW-0269">Exonuclease</keyword>
<dbReference type="InterPro" id="IPR036691">
    <property type="entry name" value="Endo/exonu/phosph_ase_sf"/>
</dbReference>
<dbReference type="Pfam" id="PF03372">
    <property type="entry name" value="Exo_endo_phos"/>
    <property type="match status" value="1"/>
</dbReference>
<keyword evidence="2" id="KW-0378">Hydrolase</keyword>
<dbReference type="GO" id="GO:0004527">
    <property type="term" value="F:exonuclease activity"/>
    <property type="evidence" value="ECO:0007669"/>
    <property type="project" value="UniProtKB-KW"/>
</dbReference>
<keyword evidence="3" id="KW-1185">Reference proteome</keyword>
<keyword evidence="2" id="KW-0255">Endonuclease</keyword>
<keyword evidence="2" id="KW-0540">Nuclease</keyword>
<sequence length="288" mass="33203">MRGSRTLRDLMDFLHFHKPDLVFLLETKMTSCQMGNLKSSVGMEGILCVPRDEEGGGFSGGLCLMWRRNISVSFLSSSFFYIDTMVTWEDGYVCRVTGFYGEPVATRRHLSWHLLRQLASEREGPWLCCGDCNEILVIHEKTGDAIRPQRLIDNFRSALHDCGLYDFDFTGYQFTWDNRRIGTANVKERIDRGFGNLELIQKWGGFLCHHLVTMASDHCPILIENVAPMSEGGGVGRRPRRFIFEEMWSKEEECGQIINQTWRRGGHLDIRFMLGPLGVWAEICWYQI</sequence>
<name>A0A2P6RAL5_ROSCH</name>
<accession>A0A2P6RAL5</accession>
<comment type="caution">
    <text evidence="2">The sequence shown here is derived from an EMBL/GenBank/DDBJ whole genome shotgun (WGS) entry which is preliminary data.</text>
</comment>
<protein>
    <submittedName>
        <fullName evidence="2">Putative endonuclease/exonuclease/phosphatase</fullName>
    </submittedName>
</protein>
<reference evidence="2 3" key="1">
    <citation type="journal article" date="2018" name="Nat. Genet.">
        <title>The Rosa genome provides new insights in the design of modern roses.</title>
        <authorList>
            <person name="Bendahmane M."/>
        </authorList>
    </citation>
    <scope>NUCLEOTIDE SEQUENCE [LARGE SCALE GENOMIC DNA]</scope>
    <source>
        <strain evidence="3">cv. Old Blush</strain>
    </source>
</reference>
<dbReference type="STRING" id="74649.A0A2P6RAL5"/>
<dbReference type="PANTHER" id="PTHR33710:SF73">
    <property type="entry name" value="ZINC KNUCKLE CX2CX4HX4C DOMAIN-CONTAINING PROTEIN"/>
    <property type="match status" value="1"/>
</dbReference>
<dbReference type="Proteomes" id="UP000238479">
    <property type="component" value="Chromosome 3"/>
</dbReference>
<proteinExistence type="predicted"/>
<evidence type="ECO:0000313" key="2">
    <source>
        <dbReference type="EMBL" id="PRQ43461.1"/>
    </source>
</evidence>
<dbReference type="AlphaFoldDB" id="A0A2P6RAL5"/>
<dbReference type="Gene3D" id="3.60.10.10">
    <property type="entry name" value="Endonuclease/exonuclease/phosphatase"/>
    <property type="match status" value="1"/>
</dbReference>
<dbReference type="Gramene" id="PRQ43461">
    <property type="protein sequence ID" value="PRQ43461"/>
    <property type="gene ID" value="RchiOBHm_Chr3g0468741"/>
</dbReference>
<dbReference type="InterPro" id="IPR005135">
    <property type="entry name" value="Endo/exonuclease/phosphatase"/>
</dbReference>